<dbReference type="Proteomes" id="UP000242951">
    <property type="component" value="Unassembled WGS sequence"/>
</dbReference>
<comment type="caution">
    <text evidence="2">The sequence shown here is derived from an EMBL/GenBank/DDBJ whole genome shotgun (WGS) entry which is preliminary data.</text>
</comment>
<reference evidence="2 3" key="1">
    <citation type="submission" date="2015-06" db="EMBL/GenBank/DDBJ databases">
        <title>Comparative genomics of Burkholderia leaf nodule symbionts.</title>
        <authorList>
            <person name="Carlier A."/>
            <person name="Eberl L."/>
            <person name="Pinto-Carbo M."/>
        </authorList>
    </citation>
    <scope>NUCLEOTIDE SEQUENCE [LARGE SCALE GENOMIC DNA]</scope>
    <source>
        <strain evidence="2 3">UZHbot3</strain>
    </source>
</reference>
<protein>
    <submittedName>
        <fullName evidence="2">Type III secretion inner membrane protein (YscD,flagellar export component)</fullName>
    </submittedName>
</protein>
<keyword evidence="1" id="KW-0472">Membrane</keyword>
<gene>
    <name evidence="2" type="ORF">BPMI_00337c</name>
</gene>
<organism evidence="2 3">
    <name type="scientific">Candidatus Burkholderia pumila</name>
    <dbReference type="NCBI Taxonomy" id="1090375"/>
    <lineage>
        <taxon>Bacteria</taxon>
        <taxon>Pseudomonadati</taxon>
        <taxon>Pseudomonadota</taxon>
        <taxon>Betaproteobacteria</taxon>
        <taxon>Burkholderiales</taxon>
        <taxon>Burkholderiaceae</taxon>
        <taxon>Burkholderia</taxon>
    </lineage>
</organism>
<name>A0ABR5HNJ0_9BURK</name>
<evidence type="ECO:0000313" key="2">
    <source>
        <dbReference type="EMBL" id="KMQ80869.1"/>
    </source>
</evidence>
<keyword evidence="3" id="KW-1185">Reference proteome</keyword>
<sequence>MPDAAWPSDLALLSTLLNGPPEVGEGAGAGAGEDDAAEGATHLKKRHRYAYAGIAVACTVVGVAAVGISFALTANVSRAAIAPPDVQMEQKLDRALAQAHLNELHIAPDGAAGEDGAPRVIACGMVRTANDDYVARQLFERMKPDIVERRYGVADDTTRGIRDAIGIDGVEVKYYGQGVFTLPGTVADKQRVEQALERVKGDFGKRIREIRIALTDVAQSVPAPKKGTYIALVSSGDVQYAQTPDGVKHIYTAAQDEAASDAEPELPH</sequence>
<keyword evidence="1" id="KW-1133">Transmembrane helix</keyword>
<evidence type="ECO:0000313" key="3">
    <source>
        <dbReference type="Proteomes" id="UP000242951"/>
    </source>
</evidence>
<feature type="transmembrane region" description="Helical" evidence="1">
    <location>
        <begin position="49"/>
        <end position="72"/>
    </location>
</feature>
<accession>A0ABR5HNJ0</accession>
<proteinExistence type="predicted"/>
<dbReference type="EMBL" id="LELG01000032">
    <property type="protein sequence ID" value="KMQ80869.1"/>
    <property type="molecule type" value="Genomic_DNA"/>
</dbReference>
<evidence type="ECO:0000256" key="1">
    <source>
        <dbReference type="SAM" id="Phobius"/>
    </source>
</evidence>
<keyword evidence="1" id="KW-0812">Transmembrane</keyword>